<keyword evidence="1" id="KW-1133">Transmembrane helix</keyword>
<keyword evidence="1" id="KW-0812">Transmembrane</keyword>
<keyword evidence="3" id="KW-1185">Reference proteome</keyword>
<dbReference type="RefSeq" id="WP_074658532.1">
    <property type="nucleotide sequence ID" value="NZ_MUGV01000013.1"/>
</dbReference>
<organism evidence="2 3">
    <name type="scientific">Flavobacterium frigidimaris</name>
    <dbReference type="NCBI Taxonomy" id="262320"/>
    <lineage>
        <taxon>Bacteria</taxon>
        <taxon>Pseudomonadati</taxon>
        <taxon>Bacteroidota</taxon>
        <taxon>Flavobacteriia</taxon>
        <taxon>Flavobacteriales</taxon>
        <taxon>Flavobacteriaceae</taxon>
        <taxon>Flavobacterium</taxon>
    </lineage>
</organism>
<name>A0ABX4BSI8_FLAFR</name>
<dbReference type="Proteomes" id="UP000198382">
    <property type="component" value="Unassembled WGS sequence"/>
</dbReference>
<feature type="transmembrane region" description="Helical" evidence="1">
    <location>
        <begin position="87"/>
        <end position="108"/>
    </location>
</feature>
<evidence type="ECO:0000313" key="2">
    <source>
        <dbReference type="EMBL" id="OXA80345.1"/>
    </source>
</evidence>
<keyword evidence="1" id="KW-0472">Membrane</keyword>
<sequence>MKFKNKIILLFSIILFFLIGIIYDINYRTLTRTIIYKVANYDLQYYGGKEIRLFVPDLGFILTLIPIGLAIILSVSNFKKYRFIPILIFPFFLISFYLFFCFLESQIIKYTTAIDKNSIYHYHHSNVNYKLIAISTIISSLILDHFGFNIIKKFYLTSNKTLKMTN</sequence>
<dbReference type="EMBL" id="MUGV01000013">
    <property type="protein sequence ID" value="OXA80345.1"/>
    <property type="molecule type" value="Genomic_DNA"/>
</dbReference>
<feature type="transmembrane region" description="Helical" evidence="1">
    <location>
        <begin position="53"/>
        <end position="75"/>
    </location>
</feature>
<evidence type="ECO:0000313" key="3">
    <source>
        <dbReference type="Proteomes" id="UP000198382"/>
    </source>
</evidence>
<comment type="caution">
    <text evidence="2">The sequence shown here is derived from an EMBL/GenBank/DDBJ whole genome shotgun (WGS) entry which is preliminary data.</text>
</comment>
<feature type="transmembrane region" description="Helical" evidence="1">
    <location>
        <begin position="128"/>
        <end position="151"/>
    </location>
</feature>
<feature type="transmembrane region" description="Helical" evidence="1">
    <location>
        <begin position="7"/>
        <end position="23"/>
    </location>
</feature>
<gene>
    <name evidence="2" type="ORF">B0A65_06870</name>
</gene>
<evidence type="ECO:0000256" key="1">
    <source>
        <dbReference type="SAM" id="Phobius"/>
    </source>
</evidence>
<reference evidence="2 3" key="1">
    <citation type="submission" date="2016-11" db="EMBL/GenBank/DDBJ databases">
        <title>Whole genomes of Flavobacteriaceae.</title>
        <authorList>
            <person name="Stine C."/>
            <person name="Li C."/>
            <person name="Tadesse D."/>
        </authorList>
    </citation>
    <scope>NUCLEOTIDE SEQUENCE [LARGE SCALE GENOMIC DNA]</scope>
    <source>
        <strain evidence="2 3">DSM 15937</strain>
    </source>
</reference>
<proteinExistence type="predicted"/>
<accession>A0ABX4BSI8</accession>
<protein>
    <submittedName>
        <fullName evidence="2">Uncharacterized protein</fullName>
    </submittedName>
</protein>